<reference evidence="2 3" key="1">
    <citation type="submission" date="2012-12" db="EMBL/GenBank/DDBJ databases">
        <title>Genome Assembly of Photobacterium sp. AK15.</title>
        <authorList>
            <person name="Khatri I."/>
            <person name="Vaidya B."/>
            <person name="Srinivas T.N.R."/>
            <person name="Subramanian S."/>
            <person name="Pinnaka A."/>
        </authorList>
    </citation>
    <scope>NUCLEOTIDE SEQUENCE [LARGE SCALE GENOMIC DNA]</scope>
    <source>
        <strain evidence="2 3">AK15</strain>
    </source>
</reference>
<keyword evidence="1" id="KW-0812">Transmembrane</keyword>
<evidence type="ECO:0000256" key="1">
    <source>
        <dbReference type="SAM" id="Phobius"/>
    </source>
</evidence>
<dbReference type="PATRIC" id="fig|1056511.3.peg.605"/>
<dbReference type="EMBL" id="AMZO01000002">
    <property type="protein sequence ID" value="ELR67602.1"/>
    <property type="molecule type" value="Genomic_DNA"/>
</dbReference>
<keyword evidence="1" id="KW-1133">Transmembrane helix</keyword>
<evidence type="ECO:0000313" key="2">
    <source>
        <dbReference type="EMBL" id="ELR67602.1"/>
    </source>
</evidence>
<protein>
    <submittedName>
        <fullName evidence="2">Uncharacterized protein</fullName>
    </submittedName>
</protein>
<feature type="transmembrane region" description="Helical" evidence="1">
    <location>
        <begin position="18"/>
        <end position="39"/>
    </location>
</feature>
<evidence type="ECO:0000313" key="3">
    <source>
        <dbReference type="Proteomes" id="UP000011134"/>
    </source>
</evidence>
<dbReference type="AlphaFoldDB" id="L8JJJ1"/>
<comment type="caution">
    <text evidence="2">The sequence shown here is derived from an EMBL/GenBank/DDBJ whole genome shotgun (WGS) entry which is preliminary data.</text>
</comment>
<dbReference type="Proteomes" id="UP000011134">
    <property type="component" value="Unassembled WGS sequence"/>
</dbReference>
<proteinExistence type="predicted"/>
<name>L8JJJ1_9GAMM</name>
<accession>L8JJJ1</accession>
<keyword evidence="3" id="KW-1185">Reference proteome</keyword>
<sequence>MISCVGLDLLATNKVQSLVLIFVAIVILCITNIVMSAIVKK</sequence>
<gene>
    <name evidence="2" type="ORF">C942_01532</name>
</gene>
<organism evidence="2 3">
    <name type="scientific">Photobacterium marinum</name>
    <dbReference type="NCBI Taxonomy" id="1056511"/>
    <lineage>
        <taxon>Bacteria</taxon>
        <taxon>Pseudomonadati</taxon>
        <taxon>Pseudomonadota</taxon>
        <taxon>Gammaproteobacteria</taxon>
        <taxon>Vibrionales</taxon>
        <taxon>Vibrionaceae</taxon>
        <taxon>Photobacterium</taxon>
    </lineage>
</organism>
<keyword evidence="1" id="KW-0472">Membrane</keyword>